<dbReference type="VEuPathDB" id="FungiDB:PSTT_07981"/>
<comment type="caution">
    <text evidence="2">The sequence shown here is derived from an EMBL/GenBank/DDBJ whole genome shotgun (WGS) entry which is preliminary data.</text>
</comment>
<evidence type="ECO:0000313" key="3">
    <source>
        <dbReference type="Proteomes" id="UP000238274"/>
    </source>
</evidence>
<dbReference type="EMBL" id="PKSM01000092">
    <property type="protein sequence ID" value="POW14219.1"/>
    <property type="molecule type" value="Genomic_DNA"/>
</dbReference>
<gene>
    <name evidence="2" type="ORF">PSHT_07457</name>
</gene>
<dbReference type="VEuPathDB" id="FungiDB:PSHT_07457"/>
<dbReference type="Proteomes" id="UP000238274">
    <property type="component" value="Unassembled WGS sequence"/>
</dbReference>
<feature type="region of interest" description="Disordered" evidence="1">
    <location>
        <begin position="276"/>
        <end position="310"/>
    </location>
</feature>
<sequence>MCSPITLPWFADQTDSICVSPLEFYLNASNKKPRIHSNIIMSSTQSSHTAAGAPSPEVIEVQRTSTPSGIYIDPNLPSYCLATSGLPSNYILPPMRAILEATPTPTLTLPGTNRGVLELGTGSGIIFNCKVTCILYCPEKKKSKVSWVAVRPSDVSVSFNTRDHMDLLAFQHAVADECNKSISSTGKMIMEGTTASPQAVNWTACIFKNSAWPKANPQPINNEEAFARWITEIKRSCQARGGVEVRMENPKDEVKKANNEELVARTIKRMEARRTGPLNRKSRMSGVPTALSTAFDGDSEEEASSGPDFTALDNQIDEIYQKYGMNTEYDRIHPVYLNPLDANQYILLTSGNVEIWVKALVDRIAGVSLVSAPNTIKYLSRRKQRGGAAGLTSKTPNDTGVATAALGEISKWLTSHPLGGPSQASPPSWIMGDVDHTLGEYLQFVGIASHKREEVLNILLQNDINHYKMFKVLTYKQLAALDLNLGVITKLCSNVTKYRSHLARRS</sequence>
<protein>
    <submittedName>
        <fullName evidence="2">Uncharacterized protein</fullName>
    </submittedName>
</protein>
<proteinExistence type="predicted"/>
<accession>A0A2S4VXM3</accession>
<dbReference type="AlphaFoldDB" id="A0A2S4VXM3"/>
<reference evidence="3" key="3">
    <citation type="journal article" date="2018" name="Mol. Plant Microbe Interact.">
        <title>Genome sequence resources for the wheat stripe rust pathogen (Puccinia striiformis f. sp. tritici) and the barley stripe rust pathogen (Puccinia striiformis f. sp. hordei).</title>
        <authorList>
            <person name="Xia C."/>
            <person name="Wang M."/>
            <person name="Yin C."/>
            <person name="Cornejo O.E."/>
            <person name="Hulbert S.H."/>
            <person name="Chen X."/>
        </authorList>
    </citation>
    <scope>NUCLEOTIDE SEQUENCE [LARGE SCALE GENOMIC DNA]</scope>
    <source>
        <strain evidence="3">93TX-2</strain>
    </source>
</reference>
<reference evidence="3" key="2">
    <citation type="journal article" date="2018" name="BMC Genomics">
        <title>Genomic insights into host adaptation between the wheat stripe rust pathogen (Puccinia striiformis f. sp. tritici) and the barley stripe rust pathogen (Puccinia striiformis f. sp. hordei).</title>
        <authorList>
            <person name="Xia C."/>
            <person name="Wang M."/>
            <person name="Yin C."/>
            <person name="Cornejo O.E."/>
            <person name="Hulbert S.H."/>
            <person name="Chen X."/>
        </authorList>
    </citation>
    <scope>NUCLEOTIDE SEQUENCE [LARGE SCALE GENOMIC DNA]</scope>
    <source>
        <strain evidence="3">93TX-2</strain>
    </source>
</reference>
<evidence type="ECO:0000313" key="2">
    <source>
        <dbReference type="EMBL" id="POW14219.1"/>
    </source>
</evidence>
<dbReference type="OrthoDB" id="2506803at2759"/>
<organism evidence="2 3">
    <name type="scientific">Puccinia striiformis</name>
    <dbReference type="NCBI Taxonomy" id="27350"/>
    <lineage>
        <taxon>Eukaryota</taxon>
        <taxon>Fungi</taxon>
        <taxon>Dikarya</taxon>
        <taxon>Basidiomycota</taxon>
        <taxon>Pucciniomycotina</taxon>
        <taxon>Pucciniomycetes</taxon>
        <taxon>Pucciniales</taxon>
        <taxon>Pucciniaceae</taxon>
        <taxon>Puccinia</taxon>
    </lineage>
</organism>
<keyword evidence="3" id="KW-1185">Reference proteome</keyword>
<reference evidence="2 3" key="1">
    <citation type="submission" date="2017-12" db="EMBL/GenBank/DDBJ databases">
        <title>Gene loss provides genomic basis for host adaptation in cereal stripe rust fungi.</title>
        <authorList>
            <person name="Xia C."/>
        </authorList>
    </citation>
    <scope>NUCLEOTIDE SEQUENCE [LARGE SCALE GENOMIC DNA]</scope>
    <source>
        <strain evidence="2 3">93TX-2</strain>
    </source>
</reference>
<name>A0A2S4VXM3_9BASI</name>
<evidence type="ECO:0000256" key="1">
    <source>
        <dbReference type="SAM" id="MobiDB-lite"/>
    </source>
</evidence>